<dbReference type="SUPFAM" id="SSF52047">
    <property type="entry name" value="RNI-like"/>
    <property type="match status" value="1"/>
</dbReference>
<dbReference type="Pfam" id="PF23247">
    <property type="entry name" value="LRR_RPS2"/>
    <property type="match status" value="1"/>
</dbReference>
<gene>
    <name evidence="3" type="ORF">O6P43_017560</name>
</gene>
<dbReference type="PANTHER" id="PTHR33463">
    <property type="entry name" value="NB-ARC DOMAIN-CONTAINING PROTEIN-RELATED"/>
    <property type="match status" value="1"/>
</dbReference>
<keyword evidence="1" id="KW-0611">Plant defense</keyword>
<dbReference type="InterPro" id="IPR032675">
    <property type="entry name" value="LRR_dom_sf"/>
</dbReference>
<evidence type="ECO:0000256" key="1">
    <source>
        <dbReference type="ARBA" id="ARBA00022821"/>
    </source>
</evidence>
<organism evidence="3 4">
    <name type="scientific">Quillaja saponaria</name>
    <name type="common">Soap bark tree</name>
    <dbReference type="NCBI Taxonomy" id="32244"/>
    <lineage>
        <taxon>Eukaryota</taxon>
        <taxon>Viridiplantae</taxon>
        <taxon>Streptophyta</taxon>
        <taxon>Embryophyta</taxon>
        <taxon>Tracheophyta</taxon>
        <taxon>Spermatophyta</taxon>
        <taxon>Magnoliopsida</taxon>
        <taxon>eudicotyledons</taxon>
        <taxon>Gunneridae</taxon>
        <taxon>Pentapetalae</taxon>
        <taxon>rosids</taxon>
        <taxon>fabids</taxon>
        <taxon>Fabales</taxon>
        <taxon>Quillajaceae</taxon>
        <taxon>Quillaja</taxon>
    </lineage>
</organism>
<dbReference type="InterPro" id="IPR050905">
    <property type="entry name" value="Plant_NBS-LRR"/>
</dbReference>
<dbReference type="AlphaFoldDB" id="A0AAD7LQP0"/>
<dbReference type="EMBL" id="JARAOO010000007">
    <property type="protein sequence ID" value="KAJ7962312.1"/>
    <property type="molecule type" value="Genomic_DNA"/>
</dbReference>
<evidence type="ECO:0000313" key="4">
    <source>
        <dbReference type="Proteomes" id="UP001163823"/>
    </source>
</evidence>
<dbReference type="PANTHER" id="PTHR33463:SF136">
    <property type="entry name" value="NB-ARC DOMAIN-CONTAINING PROTEIN"/>
    <property type="match status" value="1"/>
</dbReference>
<name>A0AAD7LQP0_QUISA</name>
<sequence>MQKLTLHYKDAKWILDNKYPIDLFHNLKEFQLRECKDDQFPYWFIHRMPNLENLFLRDSLFEDVFIGGRNAAGSATHQLSQTGTVVQLKKLWLFHMPKLKIVCRKTLDPVLQMLEYLSIGYCPSLLLLIPSSLSFTHLKTLEIVSCDNLRLLVVSSTAKGLVQLTSMKISKCQMIEQVTMEKMKEKNERDQDEIVVFSQLKTLELLYLPALEHFCSGGHCVFKFPLLEKLLVKQCPKMKTFSQGVVSTPKLDFVITEDEGKGYWAGDLNATIQKLQSFEMALSIMMRTLLARQDGGEEKEKEEDVKALED</sequence>
<proteinExistence type="predicted"/>
<keyword evidence="4" id="KW-1185">Reference proteome</keyword>
<comment type="caution">
    <text evidence="3">The sequence shown here is derived from an EMBL/GenBank/DDBJ whole genome shotgun (WGS) entry which is preliminary data.</text>
</comment>
<dbReference type="KEGG" id="qsa:O6P43_017560"/>
<protein>
    <submittedName>
        <fullName evidence="3">NBS-LRR type disease resistance protein</fullName>
    </submittedName>
</protein>
<feature type="domain" description="Disease resistance protein At4g27190-like leucine-rich repeats" evidence="2">
    <location>
        <begin position="132"/>
        <end position="240"/>
    </location>
</feature>
<dbReference type="Proteomes" id="UP001163823">
    <property type="component" value="Chromosome 7"/>
</dbReference>
<dbReference type="InterPro" id="IPR057135">
    <property type="entry name" value="At4g27190-like_LRR"/>
</dbReference>
<accession>A0AAD7LQP0</accession>
<reference evidence="3" key="1">
    <citation type="journal article" date="2023" name="Science">
        <title>Elucidation of the pathway for biosynthesis of saponin adjuvants from the soapbark tree.</title>
        <authorList>
            <person name="Reed J."/>
            <person name="Orme A."/>
            <person name="El-Demerdash A."/>
            <person name="Owen C."/>
            <person name="Martin L.B.B."/>
            <person name="Misra R.C."/>
            <person name="Kikuchi S."/>
            <person name="Rejzek M."/>
            <person name="Martin A.C."/>
            <person name="Harkess A."/>
            <person name="Leebens-Mack J."/>
            <person name="Louveau T."/>
            <person name="Stephenson M.J."/>
            <person name="Osbourn A."/>
        </authorList>
    </citation>
    <scope>NUCLEOTIDE SEQUENCE</scope>
    <source>
        <strain evidence="3">S10</strain>
    </source>
</reference>
<dbReference type="Gene3D" id="3.80.10.10">
    <property type="entry name" value="Ribonuclease Inhibitor"/>
    <property type="match status" value="1"/>
</dbReference>
<evidence type="ECO:0000259" key="2">
    <source>
        <dbReference type="Pfam" id="PF23247"/>
    </source>
</evidence>
<evidence type="ECO:0000313" key="3">
    <source>
        <dbReference type="EMBL" id="KAJ7962312.1"/>
    </source>
</evidence>